<protein>
    <submittedName>
        <fullName evidence="1">Uncharacterized protein</fullName>
    </submittedName>
</protein>
<dbReference type="PANTHER" id="PTHR34591:SF52">
    <property type="entry name" value="F-BOX DOMAIN-CONTAINING PROTEIN"/>
    <property type="match status" value="1"/>
</dbReference>
<dbReference type="Proteomes" id="UP000243499">
    <property type="component" value="Chromosome 9"/>
</dbReference>
<sequence length="348" mass="39515">MLPRLLPHSLGGIFLRFCGFFYTLQLLARPAADDDGPRIPGGGLGHLPDTVPYDLFPYGGSFDHCNGLLLLDDAVVNPATGKWAALPPRPPLSTESADEFYTGKYLVFDPAASTHFEVVSIDRLLYMPDQTAIQASEWPPSPCTMLVFSSRTWQWEERSFLREGEAAGTLDDCRVIKPPIGTEVFQDFYLGKSEKGVTWWPDEWVLKHQTDLQLLLTHHKYDEQSEGPWILQDANYYQRASEYNNEEEIAQMDLGWDSNNNDNLQNEGMVDARSNGFIGFLGLHPYKEVVFLIHSLRRGLAYDLNNSKVEDLGNMCPRSYRNCPGYIACIRESFLYTPCWVEEFPLPT</sequence>
<reference evidence="1" key="1">
    <citation type="submission" date="2018-04" db="EMBL/GenBank/DDBJ databases">
        <title>WGS assembly of Panicum hallii.</title>
        <authorList>
            <person name="Lovell J."/>
            <person name="Jenkins J."/>
            <person name="Lowry D."/>
            <person name="Mamidi S."/>
            <person name="Sreedasyam A."/>
            <person name="Weng X."/>
            <person name="Barry K."/>
            <person name="Bonette J."/>
            <person name="Campitelli B."/>
            <person name="Daum C."/>
            <person name="Gordon S."/>
            <person name="Gould B."/>
            <person name="Lipzen A."/>
            <person name="Macqueen A."/>
            <person name="Palacio-Mejia J."/>
            <person name="Plott C."/>
            <person name="Shakirov E."/>
            <person name="Shu S."/>
            <person name="Yoshinaga Y."/>
            <person name="Zane M."/>
            <person name="Rokhsar D."/>
            <person name="Grimwood J."/>
            <person name="Schmutz J."/>
            <person name="Juenger T."/>
        </authorList>
    </citation>
    <scope>NUCLEOTIDE SEQUENCE [LARGE SCALE GENOMIC DNA]</scope>
    <source>
        <strain evidence="1">FIL2</strain>
    </source>
</reference>
<accession>A0A2T8I155</accession>
<organism evidence="1">
    <name type="scientific">Panicum hallii</name>
    <dbReference type="NCBI Taxonomy" id="206008"/>
    <lineage>
        <taxon>Eukaryota</taxon>
        <taxon>Viridiplantae</taxon>
        <taxon>Streptophyta</taxon>
        <taxon>Embryophyta</taxon>
        <taxon>Tracheophyta</taxon>
        <taxon>Spermatophyta</taxon>
        <taxon>Magnoliopsida</taxon>
        <taxon>Liliopsida</taxon>
        <taxon>Poales</taxon>
        <taxon>Poaceae</taxon>
        <taxon>PACMAD clade</taxon>
        <taxon>Panicoideae</taxon>
        <taxon>Panicodae</taxon>
        <taxon>Paniceae</taxon>
        <taxon>Panicinae</taxon>
        <taxon>Panicum</taxon>
        <taxon>Panicum sect. Panicum</taxon>
    </lineage>
</organism>
<name>A0A2T8I155_9POAL</name>
<dbReference type="Gramene" id="PVH31414">
    <property type="protein sequence ID" value="PVH31414"/>
    <property type="gene ID" value="PAHAL_9G139800"/>
</dbReference>
<dbReference type="AlphaFoldDB" id="A0A2T8I155"/>
<proteinExistence type="predicted"/>
<evidence type="ECO:0000313" key="1">
    <source>
        <dbReference type="EMBL" id="PVH31414.1"/>
    </source>
</evidence>
<gene>
    <name evidence="1" type="ORF">PAHAL_9G139800</name>
</gene>
<dbReference type="EMBL" id="CM008054">
    <property type="protein sequence ID" value="PVH31414.1"/>
    <property type="molecule type" value="Genomic_DNA"/>
</dbReference>
<dbReference type="PANTHER" id="PTHR34591">
    <property type="entry name" value="OS03G0653100 PROTEIN-RELATED"/>
    <property type="match status" value="1"/>
</dbReference>